<keyword evidence="3" id="KW-1185">Reference proteome</keyword>
<sequence>MPIFPNKRGRECADDASPLPAPRSVSKFVPRPCLRLKSPPRENILPLPHPH</sequence>
<name>A0A392W5C1_9FABA</name>
<evidence type="ECO:0000313" key="2">
    <source>
        <dbReference type="EMBL" id="MCI95844.1"/>
    </source>
</evidence>
<accession>A0A392W5C1</accession>
<feature type="region of interest" description="Disordered" evidence="1">
    <location>
        <begin position="1"/>
        <end position="26"/>
    </location>
</feature>
<protein>
    <submittedName>
        <fullName evidence="2">Uncharacterized protein</fullName>
    </submittedName>
</protein>
<feature type="non-terminal residue" evidence="2">
    <location>
        <position position="51"/>
    </location>
</feature>
<dbReference type="AlphaFoldDB" id="A0A392W5C1"/>
<comment type="caution">
    <text evidence="2">The sequence shown here is derived from an EMBL/GenBank/DDBJ whole genome shotgun (WGS) entry which is preliminary data.</text>
</comment>
<dbReference type="Proteomes" id="UP000265520">
    <property type="component" value="Unassembled WGS sequence"/>
</dbReference>
<dbReference type="EMBL" id="LXQA011398085">
    <property type="protein sequence ID" value="MCI95844.1"/>
    <property type="molecule type" value="Genomic_DNA"/>
</dbReference>
<evidence type="ECO:0000313" key="3">
    <source>
        <dbReference type="Proteomes" id="UP000265520"/>
    </source>
</evidence>
<reference evidence="2 3" key="1">
    <citation type="journal article" date="2018" name="Front. Plant Sci.">
        <title>Red Clover (Trifolium pratense) and Zigzag Clover (T. medium) - A Picture of Genomic Similarities and Differences.</title>
        <authorList>
            <person name="Dluhosova J."/>
            <person name="Istvanek J."/>
            <person name="Nedelnik J."/>
            <person name="Repkova J."/>
        </authorList>
    </citation>
    <scope>NUCLEOTIDE SEQUENCE [LARGE SCALE GENOMIC DNA]</scope>
    <source>
        <strain evidence="3">cv. 10/8</strain>
        <tissue evidence="2">Leaf</tissue>
    </source>
</reference>
<evidence type="ECO:0000256" key="1">
    <source>
        <dbReference type="SAM" id="MobiDB-lite"/>
    </source>
</evidence>
<proteinExistence type="predicted"/>
<organism evidence="2 3">
    <name type="scientific">Trifolium medium</name>
    <dbReference type="NCBI Taxonomy" id="97028"/>
    <lineage>
        <taxon>Eukaryota</taxon>
        <taxon>Viridiplantae</taxon>
        <taxon>Streptophyta</taxon>
        <taxon>Embryophyta</taxon>
        <taxon>Tracheophyta</taxon>
        <taxon>Spermatophyta</taxon>
        <taxon>Magnoliopsida</taxon>
        <taxon>eudicotyledons</taxon>
        <taxon>Gunneridae</taxon>
        <taxon>Pentapetalae</taxon>
        <taxon>rosids</taxon>
        <taxon>fabids</taxon>
        <taxon>Fabales</taxon>
        <taxon>Fabaceae</taxon>
        <taxon>Papilionoideae</taxon>
        <taxon>50 kb inversion clade</taxon>
        <taxon>NPAAA clade</taxon>
        <taxon>Hologalegina</taxon>
        <taxon>IRL clade</taxon>
        <taxon>Trifolieae</taxon>
        <taxon>Trifolium</taxon>
    </lineage>
</organism>